<evidence type="ECO:0000259" key="4">
    <source>
        <dbReference type="Pfam" id="PF07833"/>
    </source>
</evidence>
<gene>
    <name evidence="5" type="ORF">E1757_04620</name>
</gene>
<dbReference type="InterPro" id="IPR012854">
    <property type="entry name" value="Cu_amine_oxidase-like_N"/>
</dbReference>
<comment type="caution">
    <text evidence="5">The sequence shown here is derived from an EMBL/GenBank/DDBJ whole genome shotgun (WGS) entry which is preliminary data.</text>
</comment>
<feature type="region of interest" description="Disordered" evidence="1">
    <location>
        <begin position="556"/>
        <end position="577"/>
    </location>
</feature>
<evidence type="ECO:0000256" key="1">
    <source>
        <dbReference type="SAM" id="MobiDB-lite"/>
    </source>
</evidence>
<dbReference type="AlphaFoldDB" id="A0A4R5KXU3"/>
<dbReference type="InterPro" id="IPR035940">
    <property type="entry name" value="CAP_sf"/>
</dbReference>
<dbReference type="EMBL" id="SMRT01000001">
    <property type="protein sequence ID" value="TDG00900.1"/>
    <property type="molecule type" value="Genomic_DNA"/>
</dbReference>
<feature type="domain" description="SCP" evidence="3">
    <location>
        <begin position="319"/>
        <end position="438"/>
    </location>
</feature>
<dbReference type="Gene3D" id="3.30.457.10">
    <property type="entry name" value="Copper amine oxidase-like, N-terminal domain"/>
    <property type="match status" value="1"/>
</dbReference>
<dbReference type="SUPFAM" id="SSF55383">
    <property type="entry name" value="Copper amine oxidase, domain N"/>
    <property type="match status" value="2"/>
</dbReference>
<dbReference type="InterPro" id="IPR014044">
    <property type="entry name" value="CAP_dom"/>
</dbReference>
<dbReference type="CDD" id="cd05379">
    <property type="entry name" value="CAP_bacterial"/>
    <property type="match status" value="2"/>
</dbReference>
<dbReference type="PANTHER" id="PTHR31157:SF1">
    <property type="entry name" value="SCP DOMAIN-CONTAINING PROTEIN"/>
    <property type="match status" value="1"/>
</dbReference>
<dbReference type="Pfam" id="PF07833">
    <property type="entry name" value="Cu_amine_oxidN1"/>
    <property type="match status" value="1"/>
</dbReference>
<dbReference type="Proteomes" id="UP000295636">
    <property type="component" value="Unassembled WGS sequence"/>
</dbReference>
<evidence type="ECO:0000313" key="6">
    <source>
        <dbReference type="Proteomes" id="UP000295636"/>
    </source>
</evidence>
<keyword evidence="2" id="KW-0732">Signal</keyword>
<evidence type="ECO:0008006" key="7">
    <source>
        <dbReference type="Google" id="ProtNLM"/>
    </source>
</evidence>
<dbReference type="Gene3D" id="3.40.33.10">
    <property type="entry name" value="CAP"/>
    <property type="match status" value="2"/>
</dbReference>
<dbReference type="SUPFAM" id="SSF55797">
    <property type="entry name" value="PR-1-like"/>
    <property type="match status" value="1"/>
</dbReference>
<protein>
    <recommendedName>
        <fullName evidence="7">SCP domain-containing protein</fullName>
    </recommendedName>
</protein>
<evidence type="ECO:0000256" key="2">
    <source>
        <dbReference type="SAM" id="SignalP"/>
    </source>
</evidence>
<feature type="signal peptide" evidence="2">
    <location>
        <begin position="1"/>
        <end position="36"/>
    </location>
</feature>
<organism evidence="5 6">
    <name type="scientific">Paenibacillus piri</name>
    <dbReference type="NCBI Taxonomy" id="2547395"/>
    <lineage>
        <taxon>Bacteria</taxon>
        <taxon>Bacillati</taxon>
        <taxon>Bacillota</taxon>
        <taxon>Bacilli</taxon>
        <taxon>Bacillales</taxon>
        <taxon>Paenibacillaceae</taxon>
        <taxon>Paenibacillus</taxon>
    </lineage>
</organism>
<feature type="domain" description="Copper amine oxidase-like N-terminal" evidence="4">
    <location>
        <begin position="590"/>
        <end position="713"/>
    </location>
</feature>
<accession>A0A4R5KXU3</accession>
<dbReference type="OrthoDB" id="2079255at2"/>
<proteinExistence type="predicted"/>
<feature type="domain" description="SCP" evidence="3">
    <location>
        <begin position="64"/>
        <end position="182"/>
    </location>
</feature>
<evidence type="ECO:0000313" key="5">
    <source>
        <dbReference type="EMBL" id="TDG00900.1"/>
    </source>
</evidence>
<dbReference type="InterPro" id="IPR036582">
    <property type="entry name" value="Mao_N_sf"/>
</dbReference>
<dbReference type="Pfam" id="PF00188">
    <property type="entry name" value="CAP"/>
    <property type="match status" value="2"/>
</dbReference>
<name>A0A4R5KXU3_9BACL</name>
<dbReference type="PANTHER" id="PTHR31157">
    <property type="entry name" value="SCP DOMAIN-CONTAINING PROTEIN"/>
    <property type="match status" value="1"/>
</dbReference>
<feature type="chain" id="PRO_5038798580" description="SCP domain-containing protein" evidence="2">
    <location>
        <begin position="37"/>
        <end position="717"/>
    </location>
</feature>
<sequence>MVRNQNNSRGVIRPMRSSLKKISMILTCSLMIPVFAAVSQVASAAASTVTIDGYDYQKESVDGLNHFNSIREKMGLQKLKLDPFVQKAVDNHTGYLIANNFTFEGSLSAHIEDSNKKNYTGSSVGDRLRAVGFLPNSYWGASEDVVSNTPSIETGITGLLSSPYHRTPLMHPDMSLFGFSFKDGLGVLNIVRTAKPGGISVYPYDGQKDVPVSFDGRTENPNPLTQFGLKESGYVISYMNAGNSPSDVKATIKDSKGQSVDFFKFKDSDNWHLVPKKELAYNETYTVTAEGKTWSFTTVSNDSSDNASSEYSKEIVEALSYLNNVRQKSGLSQVKLNPYLVKASENHASYLVTNNMTTLDTFSHRESPSLKGFTGERARDRAYSVGGESTFKYHAFDEGIFLGTSSIQQAIDLALDMSYHRDPLVDPNLDQVGVAINGKTVVLVYAIKGQNSQTSVYPYDGQTNVPLSFDGTTESPNPLKQFGVNTSGFVISYKEYNSPDYVKATLKNSKGESVDFYLENAMDKGWKTWFIYPKKDLASNETYTVTVNNKTWSFTTASSGSTTPNPPTKPPIVDQKPPRKFSANDVGVRLDGKYIELSPKAKVVNGSTFIPLRGVFEAMGAKIGWESAPSSVLDSLGRSVKPDFQGIVTITKDSTRIELYVGTTKAFVNGRAATLSVASFISAEGSTYVPLRFVSEALGADVDWEADNWTAVIKTDS</sequence>
<evidence type="ECO:0000259" key="3">
    <source>
        <dbReference type="Pfam" id="PF00188"/>
    </source>
</evidence>
<keyword evidence="6" id="KW-1185">Reference proteome</keyword>
<reference evidence="5 6" key="1">
    <citation type="submission" date="2019-03" db="EMBL/GenBank/DDBJ databases">
        <title>This is whole genome sequence of Paenibacillus sp MS74 strain.</title>
        <authorList>
            <person name="Trinh H.N."/>
        </authorList>
    </citation>
    <scope>NUCLEOTIDE SEQUENCE [LARGE SCALE GENOMIC DNA]</scope>
    <source>
        <strain evidence="5 6">MS74</strain>
    </source>
</reference>